<dbReference type="InterPro" id="IPR050263">
    <property type="entry name" value="Bact_Fimbrial_Adh_Pro"/>
</dbReference>
<name>A0A5Y2S4Q4_SALER</name>
<dbReference type="InterPro" id="IPR008966">
    <property type="entry name" value="Adhesion_dom_sf"/>
</dbReference>
<dbReference type="GO" id="GO:0043709">
    <property type="term" value="P:cell adhesion involved in single-species biofilm formation"/>
    <property type="evidence" value="ECO:0007669"/>
    <property type="project" value="TreeGrafter"/>
</dbReference>
<dbReference type="PANTHER" id="PTHR33420">
    <property type="entry name" value="FIMBRIAL SUBUNIT ELFA-RELATED"/>
    <property type="match status" value="1"/>
</dbReference>
<dbReference type="PANTHER" id="PTHR33420:SF14">
    <property type="entry name" value="TYPE 1 FIMBRIN D-MANNOSE SPECIFIC ADHESIN"/>
    <property type="match status" value="1"/>
</dbReference>
<feature type="chain" id="PRO_5024890887" evidence="4">
    <location>
        <begin position="24"/>
        <end position="205"/>
    </location>
</feature>
<comment type="subcellular location">
    <subcellularLocation>
        <location evidence="1">Fimbrium</location>
    </subcellularLocation>
</comment>
<evidence type="ECO:0000256" key="3">
    <source>
        <dbReference type="ARBA" id="ARBA00023263"/>
    </source>
</evidence>
<dbReference type="SUPFAM" id="SSF49401">
    <property type="entry name" value="Bacterial adhesins"/>
    <property type="match status" value="1"/>
</dbReference>
<feature type="domain" description="Fimbrial-type adhesion" evidence="5">
    <location>
        <begin position="37"/>
        <end position="205"/>
    </location>
</feature>
<keyword evidence="4" id="KW-0732">Signal</keyword>
<comment type="caution">
    <text evidence="6">The sequence shown here is derived from an EMBL/GenBank/DDBJ whole genome shotgun (WGS) entry which is preliminary data.</text>
</comment>
<sequence length="205" mass="21292">MSFKKYSLAAAIVLAMTAGSAMADDTTAVPSDTGTITFHGLVTNNTCKISLDNKIDQDGNDFDVTLGTVAVRDFATQLDATSTLGQKTFTLNLTECAGDTLTAATAQFDSWAGSSSTSTGMLVPPSNVEGAAANVNLVLSNNGNGNTDQVKIDQVNNLQTATITNGAADLFYRVAYIQGQGWNTTTNPVSAGVVQAQVAFTIAYQ</sequence>
<organism evidence="6">
    <name type="scientific">Salmonella enterica subsp. salamae</name>
    <dbReference type="NCBI Taxonomy" id="59202"/>
    <lineage>
        <taxon>Bacteria</taxon>
        <taxon>Pseudomonadati</taxon>
        <taxon>Pseudomonadota</taxon>
        <taxon>Gammaproteobacteria</taxon>
        <taxon>Enterobacterales</taxon>
        <taxon>Enterobacteriaceae</taxon>
        <taxon>Salmonella</taxon>
    </lineage>
</organism>
<gene>
    <name evidence="6" type="ORF">FNN84_18405</name>
</gene>
<evidence type="ECO:0000256" key="2">
    <source>
        <dbReference type="ARBA" id="ARBA00006671"/>
    </source>
</evidence>
<dbReference type="GO" id="GO:0009289">
    <property type="term" value="C:pilus"/>
    <property type="evidence" value="ECO:0007669"/>
    <property type="project" value="UniProtKB-SubCell"/>
</dbReference>
<dbReference type="EMBL" id="AAILSQ010000019">
    <property type="protein sequence ID" value="ECF6053159.1"/>
    <property type="molecule type" value="Genomic_DNA"/>
</dbReference>
<dbReference type="Pfam" id="PF00419">
    <property type="entry name" value="Fimbrial"/>
    <property type="match status" value="1"/>
</dbReference>
<dbReference type="InterPro" id="IPR000259">
    <property type="entry name" value="Adhesion_dom_fimbrial"/>
</dbReference>
<dbReference type="AlphaFoldDB" id="A0A5Y2S4Q4"/>
<evidence type="ECO:0000256" key="4">
    <source>
        <dbReference type="SAM" id="SignalP"/>
    </source>
</evidence>
<reference evidence="6" key="1">
    <citation type="submission" date="2019-07" db="EMBL/GenBank/DDBJ databases">
        <authorList>
            <person name="Ashton P.M."/>
            <person name="Dallman T."/>
            <person name="Nair S."/>
            <person name="De Pinna E."/>
            <person name="Peters T."/>
            <person name="Grant K."/>
        </authorList>
    </citation>
    <scope>NUCLEOTIDE SEQUENCE [LARGE SCALE GENOMIC DNA]</scope>
    <source>
        <strain evidence="6">107213</strain>
    </source>
</reference>
<dbReference type="InterPro" id="IPR036937">
    <property type="entry name" value="Adhesion_dom_fimbrial_sf"/>
</dbReference>
<dbReference type="Gene3D" id="2.60.40.1090">
    <property type="entry name" value="Fimbrial-type adhesion domain"/>
    <property type="match status" value="1"/>
</dbReference>
<dbReference type="NCBIfam" id="NF011835">
    <property type="entry name" value="PRK15307.1"/>
    <property type="match status" value="1"/>
</dbReference>
<comment type="similarity">
    <text evidence="2">Belongs to the fimbrial protein family.</text>
</comment>
<accession>A0A5Y2S4Q4</accession>
<evidence type="ECO:0000259" key="5">
    <source>
        <dbReference type="Pfam" id="PF00419"/>
    </source>
</evidence>
<dbReference type="Proteomes" id="UP000839746">
    <property type="component" value="Unassembled WGS sequence"/>
</dbReference>
<protein>
    <submittedName>
        <fullName evidence="6">Fimbrial assembly protein</fullName>
    </submittedName>
</protein>
<feature type="signal peptide" evidence="4">
    <location>
        <begin position="1"/>
        <end position="23"/>
    </location>
</feature>
<evidence type="ECO:0000256" key="1">
    <source>
        <dbReference type="ARBA" id="ARBA00004561"/>
    </source>
</evidence>
<keyword evidence="3" id="KW-0281">Fimbrium</keyword>
<proteinExistence type="inferred from homology"/>
<evidence type="ECO:0000313" key="6">
    <source>
        <dbReference type="EMBL" id="ECF6053159.1"/>
    </source>
</evidence>